<sequence>EVRDDVEQLSNFMEYIMKQANLNCHGGFYGCEHAITDVRCRLSARKFYSGEAFDSGSAMITSQCWLALSITVIYWWNI</sequence>
<keyword evidence="2" id="KW-1185">Reference proteome</keyword>
<gene>
    <name evidence="1" type="ORF">XAT740_LOCUS26334</name>
</gene>
<proteinExistence type="predicted"/>
<reference evidence="1" key="1">
    <citation type="submission" date="2021-02" db="EMBL/GenBank/DDBJ databases">
        <authorList>
            <person name="Nowell W R."/>
        </authorList>
    </citation>
    <scope>NUCLEOTIDE SEQUENCE</scope>
</reference>
<accession>A0A815A6K5</accession>
<name>A0A815A6K5_ADIRI</name>
<dbReference type="AlphaFoldDB" id="A0A815A6K5"/>
<comment type="caution">
    <text evidence="1">The sequence shown here is derived from an EMBL/GenBank/DDBJ whole genome shotgun (WGS) entry which is preliminary data.</text>
</comment>
<dbReference type="Proteomes" id="UP000663828">
    <property type="component" value="Unassembled WGS sequence"/>
</dbReference>
<protein>
    <submittedName>
        <fullName evidence="1">Uncharacterized protein</fullName>
    </submittedName>
</protein>
<evidence type="ECO:0000313" key="2">
    <source>
        <dbReference type="Proteomes" id="UP000663828"/>
    </source>
</evidence>
<dbReference type="EMBL" id="CAJNOR010002136">
    <property type="protein sequence ID" value="CAF1252509.1"/>
    <property type="molecule type" value="Genomic_DNA"/>
</dbReference>
<organism evidence="1 2">
    <name type="scientific">Adineta ricciae</name>
    <name type="common">Rotifer</name>
    <dbReference type="NCBI Taxonomy" id="249248"/>
    <lineage>
        <taxon>Eukaryota</taxon>
        <taxon>Metazoa</taxon>
        <taxon>Spiralia</taxon>
        <taxon>Gnathifera</taxon>
        <taxon>Rotifera</taxon>
        <taxon>Eurotatoria</taxon>
        <taxon>Bdelloidea</taxon>
        <taxon>Adinetida</taxon>
        <taxon>Adinetidae</taxon>
        <taxon>Adineta</taxon>
    </lineage>
</organism>
<evidence type="ECO:0000313" key="1">
    <source>
        <dbReference type="EMBL" id="CAF1252509.1"/>
    </source>
</evidence>
<feature type="non-terminal residue" evidence="1">
    <location>
        <position position="1"/>
    </location>
</feature>